<evidence type="ECO:0008006" key="3">
    <source>
        <dbReference type="Google" id="ProtNLM"/>
    </source>
</evidence>
<evidence type="ECO:0000313" key="1">
    <source>
        <dbReference type="EMBL" id="GBO00235.1"/>
    </source>
</evidence>
<dbReference type="InterPro" id="IPR036397">
    <property type="entry name" value="RNaseH_sf"/>
</dbReference>
<dbReference type="OrthoDB" id="7688043at2759"/>
<dbReference type="Gene3D" id="3.30.420.10">
    <property type="entry name" value="Ribonuclease H-like superfamily/Ribonuclease H"/>
    <property type="match status" value="1"/>
</dbReference>
<protein>
    <recommendedName>
        <fullName evidence="3">Integrase catalytic domain-containing protein</fullName>
    </recommendedName>
</protein>
<comment type="caution">
    <text evidence="1">The sequence shown here is derived from an EMBL/GenBank/DDBJ whole genome shotgun (WGS) entry which is preliminary data.</text>
</comment>
<keyword evidence="2" id="KW-1185">Reference proteome</keyword>
<dbReference type="EMBL" id="BGPR01028819">
    <property type="protein sequence ID" value="GBO00235.1"/>
    <property type="molecule type" value="Genomic_DNA"/>
</dbReference>
<dbReference type="GO" id="GO:0003676">
    <property type="term" value="F:nucleic acid binding"/>
    <property type="evidence" value="ECO:0007669"/>
    <property type="project" value="InterPro"/>
</dbReference>
<dbReference type="PANTHER" id="PTHR47331">
    <property type="entry name" value="PHD-TYPE DOMAIN-CONTAINING PROTEIN"/>
    <property type="match status" value="1"/>
</dbReference>
<gene>
    <name evidence="1" type="ORF">AVEN_151932_1</name>
</gene>
<reference evidence="1 2" key="1">
    <citation type="journal article" date="2019" name="Sci. Rep.">
        <title>Orb-weaving spider Araneus ventricosus genome elucidates the spidroin gene catalogue.</title>
        <authorList>
            <person name="Kono N."/>
            <person name="Nakamura H."/>
            <person name="Ohtoshi R."/>
            <person name="Moran D.A.P."/>
            <person name="Shinohara A."/>
            <person name="Yoshida Y."/>
            <person name="Fujiwara M."/>
            <person name="Mori M."/>
            <person name="Tomita M."/>
            <person name="Arakawa K."/>
        </authorList>
    </citation>
    <scope>NUCLEOTIDE SEQUENCE [LARGE SCALE GENOMIC DNA]</scope>
</reference>
<dbReference type="SUPFAM" id="SSF53098">
    <property type="entry name" value="Ribonuclease H-like"/>
    <property type="match status" value="1"/>
</dbReference>
<name>A0A4Y2THX5_ARAVE</name>
<dbReference type="Proteomes" id="UP000499080">
    <property type="component" value="Unassembled WGS sequence"/>
</dbReference>
<proteinExistence type="predicted"/>
<sequence>MIFSDNGKDFVSAKSELKRLILIVTKHDDCPSNFLTKEGTQWKFLPPRAPNFGSLWEASVKSFKFHFKRVVGVSKLTYEEFYTILHQIEGILNSRPLIPLSSDMDDLEVLIPGHFFIGRINNCYCRA</sequence>
<evidence type="ECO:0000313" key="2">
    <source>
        <dbReference type="Proteomes" id="UP000499080"/>
    </source>
</evidence>
<accession>A0A4Y2THX5</accession>
<dbReference type="AlphaFoldDB" id="A0A4Y2THX5"/>
<organism evidence="1 2">
    <name type="scientific">Araneus ventricosus</name>
    <name type="common">Orbweaver spider</name>
    <name type="synonym">Epeira ventricosa</name>
    <dbReference type="NCBI Taxonomy" id="182803"/>
    <lineage>
        <taxon>Eukaryota</taxon>
        <taxon>Metazoa</taxon>
        <taxon>Ecdysozoa</taxon>
        <taxon>Arthropoda</taxon>
        <taxon>Chelicerata</taxon>
        <taxon>Arachnida</taxon>
        <taxon>Araneae</taxon>
        <taxon>Araneomorphae</taxon>
        <taxon>Entelegynae</taxon>
        <taxon>Araneoidea</taxon>
        <taxon>Araneidae</taxon>
        <taxon>Araneus</taxon>
    </lineage>
</organism>
<dbReference type="InterPro" id="IPR012337">
    <property type="entry name" value="RNaseH-like_sf"/>
</dbReference>